<evidence type="ECO:0000313" key="4">
    <source>
        <dbReference type="EMBL" id="HDD35705.1"/>
    </source>
</evidence>
<dbReference type="InterPro" id="IPR031107">
    <property type="entry name" value="Small_HSP"/>
</dbReference>
<reference evidence="4" key="1">
    <citation type="journal article" date="2020" name="mSystems">
        <title>Genome- and Community-Level Interaction Insights into Carbon Utilization and Element Cycling Functions of Hydrothermarchaeota in Hydrothermal Sediment.</title>
        <authorList>
            <person name="Zhou Z."/>
            <person name="Liu Y."/>
            <person name="Xu W."/>
            <person name="Pan J."/>
            <person name="Luo Z.H."/>
            <person name="Li M."/>
        </authorList>
    </citation>
    <scope>NUCLEOTIDE SEQUENCE [LARGE SCALE GENOMIC DNA]</scope>
    <source>
        <strain evidence="4">HyVt-113</strain>
    </source>
</reference>
<proteinExistence type="inferred from homology"/>
<name>A0A7V0NEK4_DESA2</name>
<accession>A0A7V0NEK4</accession>
<dbReference type="CDD" id="cd06464">
    <property type="entry name" value="ACD_sHsps-like"/>
    <property type="match status" value="1"/>
</dbReference>
<evidence type="ECO:0000256" key="1">
    <source>
        <dbReference type="PROSITE-ProRule" id="PRU00285"/>
    </source>
</evidence>
<dbReference type="InterPro" id="IPR002068">
    <property type="entry name" value="A-crystallin/Hsp20_dom"/>
</dbReference>
<dbReference type="Pfam" id="PF00011">
    <property type="entry name" value="HSP20"/>
    <property type="match status" value="1"/>
</dbReference>
<evidence type="ECO:0000259" key="3">
    <source>
        <dbReference type="PROSITE" id="PS01031"/>
    </source>
</evidence>
<comment type="similarity">
    <text evidence="1 2">Belongs to the small heat shock protein (HSP20) family.</text>
</comment>
<comment type="caution">
    <text evidence="4">The sequence shown here is derived from an EMBL/GenBank/DDBJ whole genome shotgun (WGS) entry which is preliminary data.</text>
</comment>
<dbReference type="Proteomes" id="UP000885706">
    <property type="component" value="Unassembled WGS sequence"/>
</dbReference>
<organism evidence="4">
    <name type="scientific">Desulfofervidus auxilii</name>
    <dbReference type="NCBI Taxonomy" id="1621989"/>
    <lineage>
        <taxon>Bacteria</taxon>
        <taxon>Pseudomonadati</taxon>
        <taxon>Thermodesulfobacteriota</taxon>
        <taxon>Candidatus Desulfofervidia</taxon>
        <taxon>Candidatus Desulfofervidales</taxon>
        <taxon>Candidatus Desulfofervidaceae</taxon>
        <taxon>Candidatus Desulfofervidus</taxon>
    </lineage>
</organism>
<feature type="domain" description="SHSP" evidence="3">
    <location>
        <begin position="35"/>
        <end position="147"/>
    </location>
</feature>
<dbReference type="Gene3D" id="2.60.40.790">
    <property type="match status" value="1"/>
</dbReference>
<dbReference type="InterPro" id="IPR008978">
    <property type="entry name" value="HSP20-like_chaperone"/>
</dbReference>
<dbReference type="EMBL" id="DQWQ01000119">
    <property type="protein sequence ID" value="HDD35705.1"/>
    <property type="molecule type" value="Genomic_DNA"/>
</dbReference>
<dbReference type="AlphaFoldDB" id="A0A7V0NEK4"/>
<dbReference type="PANTHER" id="PTHR11527">
    <property type="entry name" value="HEAT-SHOCK PROTEIN 20 FAMILY MEMBER"/>
    <property type="match status" value="1"/>
</dbReference>
<dbReference type="PROSITE" id="PS01031">
    <property type="entry name" value="SHSP"/>
    <property type="match status" value="1"/>
</dbReference>
<protein>
    <submittedName>
        <fullName evidence="4">Hsp20/alpha crystallin family protein</fullName>
    </submittedName>
</protein>
<dbReference type="SUPFAM" id="SSF49764">
    <property type="entry name" value="HSP20-like chaperones"/>
    <property type="match status" value="1"/>
</dbReference>
<sequence length="147" mass="17134">MFEILPWRARRELEGLRREMDRLWESFFGERAGIEAAEAWLPALDLTETKDNLIVKAELPGVDPKDVEITLSGNVLSIKGEKKQEKEEKEEDYHLIERRYGSFVRSIRLPVEVQEDKIEASYKNGILKIVLPKVEKAKKKEIKIKVE</sequence>
<gene>
    <name evidence="4" type="ORF">ENF30_02775</name>
</gene>
<evidence type="ECO:0000256" key="2">
    <source>
        <dbReference type="RuleBase" id="RU003616"/>
    </source>
</evidence>